<keyword evidence="3" id="KW-0804">Transcription</keyword>
<dbReference type="SUPFAM" id="SSF47413">
    <property type="entry name" value="lambda repressor-like DNA-binding domains"/>
    <property type="match status" value="1"/>
</dbReference>
<accession>A0A2W1NA74</accession>
<protein>
    <submittedName>
        <fullName evidence="5">LacI family transcriptional regulator</fullName>
    </submittedName>
</protein>
<dbReference type="InterPro" id="IPR028082">
    <property type="entry name" value="Peripla_BP_I"/>
</dbReference>
<keyword evidence="1" id="KW-0805">Transcription regulation</keyword>
<dbReference type="Pfam" id="PF00356">
    <property type="entry name" value="LacI"/>
    <property type="match status" value="1"/>
</dbReference>
<dbReference type="PANTHER" id="PTHR30146:SF109">
    <property type="entry name" value="HTH-TYPE TRANSCRIPTIONAL REGULATOR GALS"/>
    <property type="match status" value="1"/>
</dbReference>
<evidence type="ECO:0000313" key="5">
    <source>
        <dbReference type="EMBL" id="PZE20071.1"/>
    </source>
</evidence>
<dbReference type="InterPro" id="IPR010982">
    <property type="entry name" value="Lambda_DNA-bd_dom_sf"/>
</dbReference>
<dbReference type="CDD" id="cd01392">
    <property type="entry name" value="HTH_LacI"/>
    <property type="match status" value="1"/>
</dbReference>
<dbReference type="GO" id="GO:0003700">
    <property type="term" value="F:DNA-binding transcription factor activity"/>
    <property type="evidence" value="ECO:0007669"/>
    <property type="project" value="TreeGrafter"/>
</dbReference>
<dbReference type="RefSeq" id="WP_089200892.1">
    <property type="nucleotide sequence ID" value="NZ_NHRJ02000010.1"/>
</dbReference>
<dbReference type="CDD" id="cd06284">
    <property type="entry name" value="PBP1_LacI-like"/>
    <property type="match status" value="1"/>
</dbReference>
<reference evidence="5" key="1">
    <citation type="submission" date="2018-06" db="EMBL/GenBank/DDBJ databases">
        <title>Paenibacillus xerothermodurans sp. nov. an extremely dry heat resistant spore forming bacterium isolated from the soil of Cape Canaveral, Florida.</title>
        <authorList>
            <person name="Seuylemezian A."/>
            <person name="Kaur N."/>
            <person name="Patil P."/>
            <person name="Patil P."/>
            <person name="Mayilraj S."/>
            <person name="Vaishampayan P."/>
        </authorList>
    </citation>
    <scope>NUCLEOTIDE SEQUENCE [LARGE SCALE GENOMIC DNA]</scope>
    <source>
        <strain evidence="5">ATCC 27380</strain>
    </source>
</reference>
<dbReference type="Gene3D" id="1.10.260.40">
    <property type="entry name" value="lambda repressor-like DNA-binding domains"/>
    <property type="match status" value="1"/>
</dbReference>
<evidence type="ECO:0000259" key="4">
    <source>
        <dbReference type="PROSITE" id="PS50932"/>
    </source>
</evidence>
<dbReference type="PROSITE" id="PS50932">
    <property type="entry name" value="HTH_LACI_2"/>
    <property type="match status" value="1"/>
</dbReference>
<name>A0A2W1NA74_PAEXE</name>
<evidence type="ECO:0000256" key="2">
    <source>
        <dbReference type="ARBA" id="ARBA00023125"/>
    </source>
</evidence>
<dbReference type="Gene3D" id="3.40.50.2300">
    <property type="match status" value="2"/>
</dbReference>
<organism evidence="5 6">
    <name type="scientific">Paenibacillus xerothermodurans</name>
    <dbReference type="NCBI Taxonomy" id="1977292"/>
    <lineage>
        <taxon>Bacteria</taxon>
        <taxon>Bacillati</taxon>
        <taxon>Bacillota</taxon>
        <taxon>Bacilli</taxon>
        <taxon>Bacillales</taxon>
        <taxon>Paenibacillaceae</taxon>
        <taxon>Paenibacillus</taxon>
    </lineage>
</organism>
<proteinExistence type="predicted"/>
<comment type="caution">
    <text evidence="5">The sequence shown here is derived from an EMBL/GenBank/DDBJ whole genome shotgun (WGS) entry which is preliminary data.</text>
</comment>
<dbReference type="SMART" id="SM00354">
    <property type="entry name" value="HTH_LACI"/>
    <property type="match status" value="1"/>
</dbReference>
<keyword evidence="2" id="KW-0238">DNA-binding</keyword>
<keyword evidence="6" id="KW-1185">Reference proteome</keyword>
<dbReference type="InterPro" id="IPR000843">
    <property type="entry name" value="HTH_LacI"/>
</dbReference>
<evidence type="ECO:0000256" key="1">
    <source>
        <dbReference type="ARBA" id="ARBA00023015"/>
    </source>
</evidence>
<sequence>MRQVTMGDVAKKCKLSVATVSRVYTDPEKVSPKNREKVYKAIQELNYQPNALARNLRKLQTNSILVIIPNIMNTFFSYILCAIQKVAFNSGYKVLLGDTDSSPEMEAKYLYYLQQKLVDGVILLYPRSNPEEIQKIAGEYPVVIVGQQAPESSIPFVINSNFLSSQTATEHMIKLGHRRIAHFSGRLSQPVSRERQKGFVFAMEANGLDVDKSLVCEGDFYFDSGHALALKLLSSAQPPSALVAASDEMAIGAIKAARKLGVRVPEDFAIIGFDDIKMASICEPALTTMAQPKEELARLSTEMLLSYIKGEPPHQNCVVLNDQLIIRESCGWALLNND</sequence>
<dbReference type="PANTHER" id="PTHR30146">
    <property type="entry name" value="LACI-RELATED TRANSCRIPTIONAL REPRESSOR"/>
    <property type="match status" value="1"/>
</dbReference>
<dbReference type="InterPro" id="IPR046335">
    <property type="entry name" value="LacI/GalR-like_sensor"/>
</dbReference>
<dbReference type="GO" id="GO:0000976">
    <property type="term" value="F:transcription cis-regulatory region binding"/>
    <property type="evidence" value="ECO:0007669"/>
    <property type="project" value="TreeGrafter"/>
</dbReference>
<dbReference type="Proteomes" id="UP000214746">
    <property type="component" value="Unassembled WGS sequence"/>
</dbReference>
<evidence type="ECO:0000256" key="3">
    <source>
        <dbReference type="ARBA" id="ARBA00023163"/>
    </source>
</evidence>
<dbReference type="AlphaFoldDB" id="A0A2W1NA74"/>
<dbReference type="Pfam" id="PF13377">
    <property type="entry name" value="Peripla_BP_3"/>
    <property type="match status" value="1"/>
</dbReference>
<evidence type="ECO:0000313" key="6">
    <source>
        <dbReference type="Proteomes" id="UP000214746"/>
    </source>
</evidence>
<dbReference type="OrthoDB" id="9775106at2"/>
<dbReference type="SUPFAM" id="SSF53822">
    <property type="entry name" value="Periplasmic binding protein-like I"/>
    <property type="match status" value="1"/>
</dbReference>
<gene>
    <name evidence="5" type="ORF">CBW46_015440</name>
</gene>
<feature type="domain" description="HTH lacI-type" evidence="4">
    <location>
        <begin position="4"/>
        <end position="58"/>
    </location>
</feature>
<dbReference type="EMBL" id="NHRJ02000010">
    <property type="protein sequence ID" value="PZE20071.1"/>
    <property type="molecule type" value="Genomic_DNA"/>
</dbReference>